<dbReference type="CDD" id="cd06533">
    <property type="entry name" value="Glyco_transf_WecG_TagA"/>
    <property type="match status" value="1"/>
</dbReference>
<evidence type="ECO:0000313" key="3">
    <source>
        <dbReference type="EMBL" id="CAA9384356.1"/>
    </source>
</evidence>
<dbReference type="InterPro" id="IPR004629">
    <property type="entry name" value="WecG_TagA_CpsF"/>
</dbReference>
<keyword evidence="1 3" id="KW-0328">Glycosyltransferase</keyword>
<keyword evidence="2 3" id="KW-0808">Transferase</keyword>
<protein>
    <submittedName>
        <fullName evidence="3">N-acetylmannosaminyltransferase</fullName>
        <ecNumber evidence="3">2.4.1.187</ecNumber>
    </submittedName>
</protein>
<dbReference type="PANTHER" id="PTHR34136">
    <property type="match status" value="1"/>
</dbReference>
<evidence type="ECO:0000256" key="2">
    <source>
        <dbReference type="ARBA" id="ARBA00022679"/>
    </source>
</evidence>
<reference evidence="3" key="1">
    <citation type="submission" date="2020-02" db="EMBL/GenBank/DDBJ databases">
        <authorList>
            <person name="Meier V. D."/>
        </authorList>
    </citation>
    <scope>NUCLEOTIDE SEQUENCE</scope>
    <source>
        <strain evidence="3">AVDCRST_MAG22</strain>
    </source>
</reference>
<name>A0A6J4NF79_9ACTN</name>
<dbReference type="EMBL" id="CADCUV010000011">
    <property type="protein sequence ID" value="CAA9384356.1"/>
    <property type="molecule type" value="Genomic_DNA"/>
</dbReference>
<dbReference type="Pfam" id="PF03808">
    <property type="entry name" value="Glyco_tran_WecG"/>
    <property type="match status" value="1"/>
</dbReference>
<dbReference type="EC" id="2.4.1.187" evidence="3"/>
<sequence>MLGVGVDRITAEGLHAEITRLVRRRDGIVLNVNAHCLNLCHEDKGLREFFAAADVVFCDGAGVRLAARMLGARLPQRITYADWLPRLASLAEERGFSLFFLGARPGVAGEAARRLHRSHPDLTIAGVRHGFFDHRVGSPENEEVVARINAARPDVLLLGLGMPLQERWLMENGRRLDFGVALTGGAVFDYASGRLRRGPRLLTDNGFEWLARLLVEPRRLWRRYLLGNPLFLARVLAQRWRQGAKFRKKRQM</sequence>
<proteinExistence type="predicted"/>
<dbReference type="NCBIfam" id="TIGR00696">
    <property type="entry name" value="wecG_tagA_cpsF"/>
    <property type="match status" value="1"/>
</dbReference>
<evidence type="ECO:0000256" key="1">
    <source>
        <dbReference type="ARBA" id="ARBA00022676"/>
    </source>
</evidence>
<organism evidence="3">
    <name type="scientific">uncultured Rubrobacteraceae bacterium</name>
    <dbReference type="NCBI Taxonomy" id="349277"/>
    <lineage>
        <taxon>Bacteria</taxon>
        <taxon>Bacillati</taxon>
        <taxon>Actinomycetota</taxon>
        <taxon>Rubrobacteria</taxon>
        <taxon>Rubrobacterales</taxon>
        <taxon>Rubrobacteraceae</taxon>
        <taxon>environmental samples</taxon>
    </lineage>
</organism>
<accession>A0A6J4NF79</accession>
<dbReference type="GO" id="GO:0047244">
    <property type="term" value="F:N-acetylglucosaminyldiphosphoundecaprenol N-acetyl-beta-D-mannosaminyltransferase activity"/>
    <property type="evidence" value="ECO:0007669"/>
    <property type="project" value="UniProtKB-EC"/>
</dbReference>
<dbReference type="AlphaFoldDB" id="A0A6J4NF79"/>
<dbReference type="PANTHER" id="PTHR34136:SF1">
    <property type="entry name" value="UDP-N-ACETYL-D-MANNOSAMINURONIC ACID TRANSFERASE"/>
    <property type="match status" value="1"/>
</dbReference>
<gene>
    <name evidence="3" type="ORF">AVDCRST_MAG22-159</name>
</gene>